<accession>A0ABV3BWF8</accession>
<feature type="signal peptide" evidence="2">
    <location>
        <begin position="1"/>
        <end position="22"/>
    </location>
</feature>
<feature type="region of interest" description="Disordered" evidence="1">
    <location>
        <begin position="22"/>
        <end position="55"/>
    </location>
</feature>
<proteinExistence type="predicted"/>
<evidence type="ECO:0000313" key="4">
    <source>
        <dbReference type="Proteomes" id="UP001551176"/>
    </source>
</evidence>
<organism evidence="3 4">
    <name type="scientific">Streptomyces atriruber</name>
    <dbReference type="NCBI Taxonomy" id="545121"/>
    <lineage>
        <taxon>Bacteria</taxon>
        <taxon>Bacillati</taxon>
        <taxon>Actinomycetota</taxon>
        <taxon>Actinomycetes</taxon>
        <taxon>Kitasatosporales</taxon>
        <taxon>Streptomycetaceae</taxon>
        <taxon>Streptomyces</taxon>
    </lineage>
</organism>
<feature type="compositionally biased region" description="Basic and acidic residues" evidence="1">
    <location>
        <begin position="231"/>
        <end position="243"/>
    </location>
</feature>
<dbReference type="Proteomes" id="UP001551176">
    <property type="component" value="Unassembled WGS sequence"/>
</dbReference>
<feature type="region of interest" description="Disordered" evidence="1">
    <location>
        <begin position="229"/>
        <end position="269"/>
    </location>
</feature>
<feature type="region of interest" description="Disordered" evidence="1">
    <location>
        <begin position="69"/>
        <end position="122"/>
    </location>
</feature>
<feature type="compositionally biased region" description="Gly residues" evidence="1">
    <location>
        <begin position="103"/>
        <end position="113"/>
    </location>
</feature>
<gene>
    <name evidence="3" type="ORF">ABZ921_32380</name>
</gene>
<feature type="compositionally biased region" description="Basic and acidic residues" evidence="1">
    <location>
        <begin position="69"/>
        <end position="81"/>
    </location>
</feature>
<evidence type="ECO:0000256" key="1">
    <source>
        <dbReference type="SAM" id="MobiDB-lite"/>
    </source>
</evidence>
<evidence type="ECO:0000313" key="3">
    <source>
        <dbReference type="EMBL" id="MEU6825343.1"/>
    </source>
</evidence>
<sequence>MKSAVSRVVAAVSVVVALGASAACGGSGDDDAGKSANPTKSAKPHASEGSSKLEKAALTAADVKGYKVEKAEEAEKGEKPDGSAAPPAGKPSRAECGPLAAMLGGGGGTGAGTGAPKKAKSHVSRILTAADDKDSTTTDVGLSSYAGTDAKKAVADLRTALRSKKCAAFRVGEQRYLGVRSLSAPDKGDEAVSYKLAHRRGEYVTRESVTVVRSGSTLAVFSASNLYDPEGVQRDKDAEKDGMDGSGTPTADQDPKVNPKIVEAQLDKI</sequence>
<keyword evidence="2" id="KW-0732">Signal</keyword>
<feature type="chain" id="PRO_5045807721" description="Lipoprotein" evidence="2">
    <location>
        <begin position="23"/>
        <end position="269"/>
    </location>
</feature>
<protein>
    <recommendedName>
        <fullName evidence="5">Lipoprotein</fullName>
    </recommendedName>
</protein>
<dbReference type="PROSITE" id="PS51257">
    <property type="entry name" value="PROKAR_LIPOPROTEIN"/>
    <property type="match status" value="1"/>
</dbReference>
<comment type="caution">
    <text evidence="3">The sequence shown here is derived from an EMBL/GenBank/DDBJ whole genome shotgun (WGS) entry which is preliminary data.</text>
</comment>
<evidence type="ECO:0008006" key="5">
    <source>
        <dbReference type="Google" id="ProtNLM"/>
    </source>
</evidence>
<keyword evidence="4" id="KW-1185">Reference proteome</keyword>
<reference evidence="3 4" key="1">
    <citation type="submission" date="2024-06" db="EMBL/GenBank/DDBJ databases">
        <title>The Natural Products Discovery Center: Release of the First 8490 Sequenced Strains for Exploring Actinobacteria Biosynthetic Diversity.</title>
        <authorList>
            <person name="Kalkreuter E."/>
            <person name="Kautsar S.A."/>
            <person name="Yang D."/>
            <person name="Bader C.D."/>
            <person name="Teijaro C.N."/>
            <person name="Fluegel L."/>
            <person name="Davis C.M."/>
            <person name="Simpson J.R."/>
            <person name="Lauterbach L."/>
            <person name="Steele A.D."/>
            <person name="Gui C."/>
            <person name="Meng S."/>
            <person name="Li G."/>
            <person name="Viehrig K."/>
            <person name="Ye F."/>
            <person name="Su P."/>
            <person name="Kiefer A.F."/>
            <person name="Nichols A."/>
            <person name="Cepeda A.J."/>
            <person name="Yan W."/>
            <person name="Fan B."/>
            <person name="Jiang Y."/>
            <person name="Adhikari A."/>
            <person name="Zheng C.-J."/>
            <person name="Schuster L."/>
            <person name="Cowan T.M."/>
            <person name="Smanski M.J."/>
            <person name="Chevrette M.G."/>
            <person name="De Carvalho L.P.S."/>
            <person name="Shen B."/>
        </authorList>
    </citation>
    <scope>NUCLEOTIDE SEQUENCE [LARGE SCALE GENOMIC DNA]</scope>
    <source>
        <strain evidence="3 4">NPDC046838</strain>
    </source>
</reference>
<name>A0ABV3BWF8_9ACTN</name>
<evidence type="ECO:0000256" key="2">
    <source>
        <dbReference type="SAM" id="SignalP"/>
    </source>
</evidence>
<dbReference type="RefSeq" id="WP_359355590.1">
    <property type="nucleotide sequence ID" value="NZ_JBEYXV010000019.1"/>
</dbReference>
<dbReference type="EMBL" id="JBEYXV010000019">
    <property type="protein sequence ID" value="MEU6825343.1"/>
    <property type="molecule type" value="Genomic_DNA"/>
</dbReference>